<evidence type="ECO:0000256" key="2">
    <source>
        <dbReference type="ARBA" id="ARBA00022692"/>
    </source>
</evidence>
<evidence type="ECO:0000259" key="6">
    <source>
        <dbReference type="PROSITE" id="PS50850"/>
    </source>
</evidence>
<evidence type="ECO:0000256" key="3">
    <source>
        <dbReference type="ARBA" id="ARBA00022989"/>
    </source>
</evidence>
<dbReference type="AlphaFoldDB" id="A0A7U2MCP5"/>
<comment type="subcellular location">
    <subcellularLocation>
        <location evidence="1">Membrane</location>
        <topology evidence="1">Multi-pass membrane protein</topology>
    </subcellularLocation>
</comment>
<sequence>MYALATECTLLISGAVSDASIFCMACLLSATGTQLILFRVISGLATSLCLPSAMSLISEYFPAGMLRNLAFAFMGAIANTFAALSSWWKIPRSQAGDVSWHMLVFGIDWVGAVAASAGLGLLSYALSSVPLAPPYRDINKAHEASTIICFSLSGVLLIFFVLWQSFQERRNKPTLIWNSLWKNLAFTCTCVNEFMIWGAFNAFEQVINLFFQNAQDLSRVETAIRFIPTPITGQLTALTTRFVLHRCRADAIINITTIISCVSPLIMALVNPIWVYWRCAYVAICLKSITADSLFTVSNILIAGVFPAETQGLAAGAFNTASQIGKSFGLAIVALISNQVTDQQSQIVEKGSPEALIVGYRAAFWTLFGMNVASLVVSLFGLRKVGNIGKKKTQ</sequence>
<dbReference type="PANTHER" id="PTHR42718:SF10">
    <property type="entry name" value="TRANSPORTER, PUTATIVE (AFU_ORTHOLOGUE AFUA_8G06760)-RELATED"/>
    <property type="match status" value="1"/>
</dbReference>
<feature type="transmembrane region" description="Helical" evidence="5">
    <location>
        <begin position="362"/>
        <end position="382"/>
    </location>
</feature>
<dbReference type="GO" id="GO:0016020">
    <property type="term" value="C:membrane"/>
    <property type="evidence" value="ECO:0007669"/>
    <property type="project" value="UniProtKB-SubCell"/>
</dbReference>
<dbReference type="EMBL" id="CP044622">
    <property type="protein sequence ID" value="QRD81262.1"/>
    <property type="molecule type" value="Genomic_DNA"/>
</dbReference>
<dbReference type="PROSITE" id="PS50850">
    <property type="entry name" value="MFS"/>
    <property type="match status" value="1"/>
</dbReference>
<feature type="domain" description="Major facilitator superfamily (MFS) profile" evidence="6">
    <location>
        <begin position="1"/>
        <end position="386"/>
    </location>
</feature>
<evidence type="ECO:0000313" key="8">
    <source>
        <dbReference type="Proteomes" id="UP000596276"/>
    </source>
</evidence>
<evidence type="ECO:0000256" key="4">
    <source>
        <dbReference type="ARBA" id="ARBA00023136"/>
    </source>
</evidence>
<organism evidence="7 8">
    <name type="scientific">Aspergillus flavus (strain ATCC 200026 / FGSC A1120 / IAM 13836 / NRRL 3357 / JCM 12722 / SRRC 167)</name>
    <dbReference type="NCBI Taxonomy" id="332952"/>
    <lineage>
        <taxon>Eukaryota</taxon>
        <taxon>Fungi</taxon>
        <taxon>Dikarya</taxon>
        <taxon>Ascomycota</taxon>
        <taxon>Pezizomycotina</taxon>
        <taxon>Eurotiomycetes</taxon>
        <taxon>Eurotiomycetidae</taxon>
        <taxon>Eurotiales</taxon>
        <taxon>Aspergillaceae</taxon>
        <taxon>Aspergillus</taxon>
        <taxon>Aspergillus subgen. Circumdati</taxon>
    </lineage>
</organism>
<feature type="transmembrane region" description="Helical" evidence="5">
    <location>
        <begin position="69"/>
        <end position="88"/>
    </location>
</feature>
<feature type="transmembrane region" description="Helical" evidence="5">
    <location>
        <begin position="12"/>
        <end position="30"/>
    </location>
</feature>
<accession>A0A7U2MCP5</accession>
<keyword evidence="8" id="KW-1185">Reference proteome</keyword>
<dbReference type="GO" id="GO:0022857">
    <property type="term" value="F:transmembrane transporter activity"/>
    <property type="evidence" value="ECO:0007669"/>
    <property type="project" value="InterPro"/>
</dbReference>
<feature type="transmembrane region" description="Helical" evidence="5">
    <location>
        <begin position="100"/>
        <end position="124"/>
    </location>
</feature>
<dbReference type="VEuPathDB" id="FungiDB:AFLA_012212"/>
<keyword evidence="4 5" id="KW-0472">Membrane</keyword>
<dbReference type="InterPro" id="IPR011701">
    <property type="entry name" value="MFS"/>
</dbReference>
<proteinExistence type="predicted"/>
<dbReference type="SUPFAM" id="SSF103473">
    <property type="entry name" value="MFS general substrate transporter"/>
    <property type="match status" value="1"/>
</dbReference>
<evidence type="ECO:0000256" key="1">
    <source>
        <dbReference type="ARBA" id="ARBA00004141"/>
    </source>
</evidence>
<dbReference type="Proteomes" id="UP000596276">
    <property type="component" value="Chromosome 2"/>
</dbReference>
<dbReference type="Pfam" id="PF07690">
    <property type="entry name" value="MFS_1"/>
    <property type="match status" value="1"/>
</dbReference>
<evidence type="ECO:0000313" key="7">
    <source>
        <dbReference type="EMBL" id="QRD81262.1"/>
    </source>
</evidence>
<gene>
    <name evidence="7" type="ORF">F9C07_2251465</name>
</gene>
<dbReference type="InterPro" id="IPR020846">
    <property type="entry name" value="MFS_dom"/>
</dbReference>
<protein>
    <submittedName>
        <fullName evidence="7">Major facilitator superfamily domain-containing protein</fullName>
    </submittedName>
</protein>
<dbReference type="InterPro" id="IPR036259">
    <property type="entry name" value="MFS_trans_sf"/>
</dbReference>
<name>A0A7U2MCP5_ASPFN</name>
<dbReference type="Gene3D" id="1.20.1250.20">
    <property type="entry name" value="MFS general substrate transporter like domains"/>
    <property type="match status" value="1"/>
</dbReference>
<dbReference type="PANTHER" id="PTHR42718">
    <property type="entry name" value="MAJOR FACILITATOR SUPERFAMILY MULTIDRUG TRANSPORTER MFSC"/>
    <property type="match status" value="1"/>
</dbReference>
<evidence type="ECO:0000256" key="5">
    <source>
        <dbReference type="SAM" id="Phobius"/>
    </source>
</evidence>
<reference evidence="8" key="1">
    <citation type="journal article" date="2021" name="G3 (Bethesda)">
        <title>Chromosome assembled and annotated genome sequence of Aspergillus flavus NRRL 3357.</title>
        <authorList>
            <person name="Skerker J.M."/>
            <person name="Pianalto K.M."/>
            <person name="Mondo S.J."/>
            <person name="Yang K."/>
            <person name="Arkin A.P."/>
            <person name="Keller N.P."/>
            <person name="Grigoriev I.V."/>
            <person name="Louise Glass N.L."/>
        </authorList>
    </citation>
    <scope>NUCLEOTIDE SEQUENCE [LARGE SCALE GENOMIC DNA]</scope>
    <source>
        <strain evidence="8">ATCC 200026 / FGSC A1120 / IAM 13836 / NRRL 3357 / JCM 12722 / SRRC 167</strain>
    </source>
</reference>
<feature type="transmembrane region" description="Helical" evidence="5">
    <location>
        <begin position="251"/>
        <end position="277"/>
    </location>
</feature>
<feature type="transmembrane region" description="Helical" evidence="5">
    <location>
        <begin position="37"/>
        <end position="57"/>
    </location>
</feature>
<dbReference type="VEuPathDB" id="FungiDB:F9C07_2251465"/>
<keyword evidence="3 5" id="KW-1133">Transmembrane helix</keyword>
<keyword evidence="2 5" id="KW-0812">Transmembrane</keyword>
<feature type="transmembrane region" description="Helical" evidence="5">
    <location>
        <begin position="144"/>
        <end position="163"/>
    </location>
</feature>